<keyword evidence="4" id="KW-1185">Reference proteome</keyword>
<keyword evidence="1" id="KW-0067">ATP-binding</keyword>
<dbReference type="InterPro" id="IPR011009">
    <property type="entry name" value="Kinase-like_dom_sf"/>
</dbReference>
<dbReference type="Pfam" id="PF00069">
    <property type="entry name" value="Pkinase"/>
    <property type="match status" value="1"/>
</dbReference>
<dbReference type="InterPro" id="IPR017441">
    <property type="entry name" value="Protein_kinase_ATP_BS"/>
</dbReference>
<dbReference type="InterPro" id="IPR000719">
    <property type="entry name" value="Prot_kinase_dom"/>
</dbReference>
<reference evidence="4" key="1">
    <citation type="submission" date="2017-10" db="EMBL/GenBank/DDBJ databases">
        <title>Rapid genome shrinkage in a self-fertile nematode reveals novel sperm competition proteins.</title>
        <authorList>
            <person name="Yin D."/>
            <person name="Schwarz E.M."/>
            <person name="Thomas C.G."/>
            <person name="Felde R.L."/>
            <person name="Korf I.F."/>
            <person name="Cutter A.D."/>
            <person name="Schartner C.M."/>
            <person name="Ralston E.J."/>
            <person name="Meyer B.J."/>
            <person name="Haag E.S."/>
        </authorList>
    </citation>
    <scope>NUCLEOTIDE SEQUENCE [LARGE SCALE GENOMIC DNA]</scope>
    <source>
        <strain evidence="4">JU1422</strain>
    </source>
</reference>
<sequence length="287" mass="32623">MTADGEPDYVNKGQKLQSAGGDRFEVGRKLGGGKFGQVFEAKYEKKNGEVKGIVALKLIKFDEEDDSEVRNELNILKIVQNVERVVTPKKAFDVELNSEIYKIIVFERLGPSLEFLIQNRTLNVQNCVKIGYILLEIFEDLQKLGIHYKDLHSGNVLFSSDLRIMKLTDFGLSQRAKRSSKNDPKEYKYAFDASSIMFLMVCLRTDCKFITKCECSTSDYLNELNGLRDTLLDSNMVFLMTFLNEMIAQLKGELSYSKLRLSLTSELATFDPNSCFILTPTVPVWLA</sequence>
<dbReference type="OrthoDB" id="10020333at2759"/>
<feature type="domain" description="Protein kinase" evidence="2">
    <location>
        <begin position="24"/>
        <end position="287"/>
    </location>
</feature>
<dbReference type="PROSITE" id="PS00107">
    <property type="entry name" value="PROTEIN_KINASE_ATP"/>
    <property type="match status" value="1"/>
</dbReference>
<dbReference type="InterPro" id="IPR050235">
    <property type="entry name" value="CK1_Ser-Thr_kinase"/>
</dbReference>
<dbReference type="EMBL" id="PDUG01000005">
    <property type="protein sequence ID" value="PIC31107.1"/>
    <property type="molecule type" value="Genomic_DNA"/>
</dbReference>
<dbReference type="STRING" id="1611254.A0A2G5TUY8"/>
<comment type="caution">
    <text evidence="3">The sequence shown here is derived from an EMBL/GenBank/DDBJ whole genome shotgun (WGS) entry which is preliminary data.</text>
</comment>
<gene>
    <name evidence="3" type="primary">Cnig_chr_V.g22125</name>
    <name evidence="3" type="ORF">B9Z55_022125</name>
</gene>
<feature type="binding site" evidence="1">
    <location>
        <position position="57"/>
    </location>
    <ligand>
        <name>ATP</name>
        <dbReference type="ChEBI" id="CHEBI:30616"/>
    </ligand>
</feature>
<name>A0A2G5TUY8_9PELO</name>
<dbReference type="SMART" id="SM00220">
    <property type="entry name" value="S_TKc"/>
    <property type="match status" value="1"/>
</dbReference>
<dbReference type="AlphaFoldDB" id="A0A2G5TUY8"/>
<dbReference type="PANTHER" id="PTHR11909">
    <property type="entry name" value="CASEIN KINASE-RELATED"/>
    <property type="match status" value="1"/>
</dbReference>
<dbReference type="GO" id="GO:0004672">
    <property type="term" value="F:protein kinase activity"/>
    <property type="evidence" value="ECO:0007669"/>
    <property type="project" value="InterPro"/>
</dbReference>
<protein>
    <recommendedName>
        <fullName evidence="2">Protein kinase domain-containing protein</fullName>
    </recommendedName>
</protein>
<evidence type="ECO:0000256" key="1">
    <source>
        <dbReference type="PROSITE-ProRule" id="PRU10141"/>
    </source>
</evidence>
<dbReference type="PROSITE" id="PS50011">
    <property type="entry name" value="PROTEIN_KINASE_DOM"/>
    <property type="match status" value="1"/>
</dbReference>
<dbReference type="Gene3D" id="1.10.510.10">
    <property type="entry name" value="Transferase(Phosphotransferase) domain 1"/>
    <property type="match status" value="1"/>
</dbReference>
<evidence type="ECO:0000313" key="3">
    <source>
        <dbReference type="EMBL" id="PIC31107.1"/>
    </source>
</evidence>
<organism evidence="3 4">
    <name type="scientific">Caenorhabditis nigoni</name>
    <dbReference type="NCBI Taxonomy" id="1611254"/>
    <lineage>
        <taxon>Eukaryota</taxon>
        <taxon>Metazoa</taxon>
        <taxon>Ecdysozoa</taxon>
        <taxon>Nematoda</taxon>
        <taxon>Chromadorea</taxon>
        <taxon>Rhabditida</taxon>
        <taxon>Rhabditina</taxon>
        <taxon>Rhabditomorpha</taxon>
        <taxon>Rhabditoidea</taxon>
        <taxon>Rhabditidae</taxon>
        <taxon>Peloderinae</taxon>
        <taxon>Caenorhabditis</taxon>
    </lineage>
</organism>
<accession>A0A2G5TUY8</accession>
<proteinExistence type="predicted"/>
<dbReference type="SUPFAM" id="SSF56112">
    <property type="entry name" value="Protein kinase-like (PK-like)"/>
    <property type="match status" value="1"/>
</dbReference>
<evidence type="ECO:0000259" key="2">
    <source>
        <dbReference type="PROSITE" id="PS50011"/>
    </source>
</evidence>
<dbReference type="Proteomes" id="UP000230233">
    <property type="component" value="Chromosome V"/>
</dbReference>
<evidence type="ECO:0000313" key="4">
    <source>
        <dbReference type="Proteomes" id="UP000230233"/>
    </source>
</evidence>
<keyword evidence="1" id="KW-0547">Nucleotide-binding</keyword>
<dbReference type="GO" id="GO:0005524">
    <property type="term" value="F:ATP binding"/>
    <property type="evidence" value="ECO:0007669"/>
    <property type="project" value="UniProtKB-UniRule"/>
</dbReference>